<reference evidence="2" key="1">
    <citation type="submission" date="2016-10" db="EMBL/GenBank/DDBJ databases">
        <authorList>
            <person name="Varghese N."/>
            <person name="Submissions S."/>
        </authorList>
    </citation>
    <scope>NUCLEOTIDE SEQUENCE [LARGE SCALE GENOMIC DNA]</scope>
    <source>
        <strain evidence="2">CGMCC 1.6854</strain>
    </source>
</reference>
<keyword evidence="2" id="KW-1185">Reference proteome</keyword>
<dbReference type="STRING" id="459525.SAMN04488137_3944"/>
<dbReference type="Proteomes" id="UP000199544">
    <property type="component" value="Unassembled WGS sequence"/>
</dbReference>
<dbReference type="AlphaFoldDB" id="A0A1H0A622"/>
<name>A0A1H0A622_9BACL</name>
<sequence>MHTGFVLSHLSKQHSCFAGFSTNSINGTVAGRHRASPSATLDKRLNIELVKNIVITLIGGERKVNMF</sequence>
<dbReference type="EMBL" id="FNHW01000002">
    <property type="protein sequence ID" value="SDN28980.1"/>
    <property type="molecule type" value="Genomic_DNA"/>
</dbReference>
<proteinExistence type="predicted"/>
<organism evidence="1 2">
    <name type="scientific">Fictibacillus solisalsi</name>
    <dbReference type="NCBI Taxonomy" id="459525"/>
    <lineage>
        <taxon>Bacteria</taxon>
        <taxon>Bacillati</taxon>
        <taxon>Bacillota</taxon>
        <taxon>Bacilli</taxon>
        <taxon>Bacillales</taxon>
        <taxon>Fictibacillaceae</taxon>
        <taxon>Fictibacillus</taxon>
    </lineage>
</organism>
<accession>A0A1H0A622</accession>
<evidence type="ECO:0000313" key="2">
    <source>
        <dbReference type="Proteomes" id="UP000199544"/>
    </source>
</evidence>
<gene>
    <name evidence="1" type="ORF">SAMN04488137_3944</name>
</gene>
<evidence type="ECO:0000313" key="1">
    <source>
        <dbReference type="EMBL" id="SDN28980.1"/>
    </source>
</evidence>
<protein>
    <submittedName>
        <fullName evidence="1">Uncharacterized protein</fullName>
    </submittedName>
</protein>